<keyword evidence="10" id="KW-0472">Membrane</keyword>
<keyword evidence="10" id="KW-1133">Transmembrane helix</keyword>
<evidence type="ECO:0000256" key="1">
    <source>
        <dbReference type="ARBA" id="ARBA00001971"/>
    </source>
</evidence>
<evidence type="ECO:0008006" key="13">
    <source>
        <dbReference type="Google" id="ProtNLM"/>
    </source>
</evidence>
<keyword evidence="4 8" id="KW-0479">Metal-binding</keyword>
<proteinExistence type="inferred from homology"/>
<evidence type="ECO:0000256" key="5">
    <source>
        <dbReference type="ARBA" id="ARBA00023002"/>
    </source>
</evidence>
<keyword evidence="10" id="KW-0812">Transmembrane</keyword>
<evidence type="ECO:0000256" key="10">
    <source>
        <dbReference type="SAM" id="Phobius"/>
    </source>
</evidence>
<keyword evidence="6 8" id="KW-0408">Iron</keyword>
<dbReference type="InterPro" id="IPR036396">
    <property type="entry name" value="Cyt_P450_sf"/>
</dbReference>
<organism evidence="11 12">
    <name type="scientific">Cryptolaemus montrouzieri</name>
    <dbReference type="NCBI Taxonomy" id="559131"/>
    <lineage>
        <taxon>Eukaryota</taxon>
        <taxon>Metazoa</taxon>
        <taxon>Ecdysozoa</taxon>
        <taxon>Arthropoda</taxon>
        <taxon>Hexapoda</taxon>
        <taxon>Insecta</taxon>
        <taxon>Pterygota</taxon>
        <taxon>Neoptera</taxon>
        <taxon>Endopterygota</taxon>
        <taxon>Coleoptera</taxon>
        <taxon>Polyphaga</taxon>
        <taxon>Cucujiformia</taxon>
        <taxon>Coccinelloidea</taxon>
        <taxon>Coccinellidae</taxon>
        <taxon>Scymninae</taxon>
        <taxon>Scymnini</taxon>
        <taxon>Cryptolaemus</taxon>
    </lineage>
</organism>
<evidence type="ECO:0000256" key="4">
    <source>
        <dbReference type="ARBA" id="ARBA00022723"/>
    </source>
</evidence>
<name>A0ABD2MZ27_9CUCU</name>
<dbReference type="CDD" id="cd20628">
    <property type="entry name" value="CYP4"/>
    <property type="match status" value="1"/>
</dbReference>
<dbReference type="GO" id="GO:0004497">
    <property type="term" value="F:monooxygenase activity"/>
    <property type="evidence" value="ECO:0007669"/>
    <property type="project" value="UniProtKB-KW"/>
</dbReference>
<reference evidence="11 12" key="1">
    <citation type="journal article" date="2021" name="BMC Biol.">
        <title>Horizontally acquired antibacterial genes associated with adaptive radiation of ladybird beetles.</title>
        <authorList>
            <person name="Li H.S."/>
            <person name="Tang X.F."/>
            <person name="Huang Y.H."/>
            <person name="Xu Z.Y."/>
            <person name="Chen M.L."/>
            <person name="Du X.Y."/>
            <person name="Qiu B.Y."/>
            <person name="Chen P.T."/>
            <person name="Zhang W."/>
            <person name="Slipinski A."/>
            <person name="Escalona H.E."/>
            <person name="Waterhouse R.M."/>
            <person name="Zwick A."/>
            <person name="Pang H."/>
        </authorList>
    </citation>
    <scope>NUCLEOTIDE SEQUENCE [LARGE SCALE GENOMIC DNA]</scope>
    <source>
        <strain evidence="11">SYSU2018</strain>
    </source>
</reference>
<accession>A0ABD2MZ27</accession>
<comment type="cofactor">
    <cofactor evidence="1 8">
        <name>heme</name>
        <dbReference type="ChEBI" id="CHEBI:30413"/>
    </cofactor>
</comment>
<evidence type="ECO:0000313" key="11">
    <source>
        <dbReference type="EMBL" id="KAL3271392.1"/>
    </source>
</evidence>
<comment type="similarity">
    <text evidence="2 9">Belongs to the cytochrome P450 family.</text>
</comment>
<dbReference type="PRINTS" id="PR00385">
    <property type="entry name" value="P450"/>
</dbReference>
<feature type="transmembrane region" description="Helical" evidence="10">
    <location>
        <begin position="36"/>
        <end position="56"/>
    </location>
</feature>
<dbReference type="Proteomes" id="UP001516400">
    <property type="component" value="Unassembled WGS sequence"/>
</dbReference>
<evidence type="ECO:0000256" key="8">
    <source>
        <dbReference type="PIRSR" id="PIRSR602401-1"/>
    </source>
</evidence>
<feature type="binding site" description="axial binding residue" evidence="8">
    <location>
        <position position="480"/>
    </location>
    <ligand>
        <name>heme</name>
        <dbReference type="ChEBI" id="CHEBI:30413"/>
    </ligand>
    <ligandPart>
        <name>Fe</name>
        <dbReference type="ChEBI" id="CHEBI:18248"/>
    </ligandPart>
</feature>
<dbReference type="Pfam" id="PF00067">
    <property type="entry name" value="p450"/>
    <property type="match status" value="1"/>
</dbReference>
<dbReference type="InterPro" id="IPR001128">
    <property type="entry name" value="Cyt_P450"/>
</dbReference>
<evidence type="ECO:0000256" key="2">
    <source>
        <dbReference type="ARBA" id="ARBA00010617"/>
    </source>
</evidence>
<gene>
    <name evidence="11" type="ORF">HHI36_021876</name>
</gene>
<dbReference type="Gene3D" id="1.10.630.10">
    <property type="entry name" value="Cytochrome P450"/>
    <property type="match status" value="1"/>
</dbReference>
<sequence>MSVQILQLNLKNKTNVYYFRRKSVNESGYYPVAKRMALTTLMVSLFLLVISIMIWINRKSMKQKKILARIPGPKPYPLIGNALDFKSTADIIKVYIKYMKSYGDIVLASIGTTLKLLISDHEVLEALLTSTTNIEKLSDYYYLENWLGQGLITSKPTRWRKHRKILTPAFHFQILDKFVTSFERPTTIFIKKLRKYKDNKSLDIYPPMDLCTLDIVCDTVMGTTIDAQENENSDYVSAVKTMGRIICERVTSPMKQVDFLFRLTKDYQKQKAALKTLHDHTDFVIQQRRNEIFRMQQKSNNIESKSSGKSKMNFLDMILHLEVDGEPLSDEVIREEVDTIMLAGHDTTASAMSFTLYCLANHPEVQKRAVEEQIQLFGNQKNPEIQHKDLQNMTYLQMVIKESLRLYPTVPSFGRILTENFQVGGQVYPKGVDCFINVFGIHRNPKYFKDPETFNPMRFADDNTQFRFAYIPFSAGPRNCIGQRFAMLEMKYVVSSVLRHFILEPATPKEEPILCHDIVLKSKNGIKISIRERNSNLEVPSSF</sequence>
<evidence type="ECO:0000256" key="3">
    <source>
        <dbReference type="ARBA" id="ARBA00022617"/>
    </source>
</evidence>
<dbReference type="GO" id="GO:0046872">
    <property type="term" value="F:metal ion binding"/>
    <property type="evidence" value="ECO:0007669"/>
    <property type="project" value="UniProtKB-KW"/>
</dbReference>
<dbReference type="PANTHER" id="PTHR24291:SF187">
    <property type="entry name" value="CYTOCHROME P450 4AE1-RELATED"/>
    <property type="match status" value="1"/>
</dbReference>
<dbReference type="PROSITE" id="PS00086">
    <property type="entry name" value="CYTOCHROME_P450"/>
    <property type="match status" value="1"/>
</dbReference>
<protein>
    <recommendedName>
        <fullName evidence="13">Cytochrome P450</fullName>
    </recommendedName>
</protein>
<dbReference type="SUPFAM" id="SSF48264">
    <property type="entry name" value="Cytochrome P450"/>
    <property type="match status" value="1"/>
</dbReference>
<keyword evidence="3 8" id="KW-0349">Heme</keyword>
<dbReference type="PANTHER" id="PTHR24291">
    <property type="entry name" value="CYTOCHROME P450 FAMILY 4"/>
    <property type="match status" value="1"/>
</dbReference>
<keyword evidence="12" id="KW-1185">Reference proteome</keyword>
<dbReference type="PRINTS" id="PR00463">
    <property type="entry name" value="EP450I"/>
</dbReference>
<comment type="caution">
    <text evidence="11">The sequence shown here is derived from an EMBL/GenBank/DDBJ whole genome shotgun (WGS) entry which is preliminary data.</text>
</comment>
<evidence type="ECO:0000313" key="12">
    <source>
        <dbReference type="Proteomes" id="UP001516400"/>
    </source>
</evidence>
<evidence type="ECO:0000256" key="7">
    <source>
        <dbReference type="ARBA" id="ARBA00023033"/>
    </source>
</evidence>
<evidence type="ECO:0000256" key="9">
    <source>
        <dbReference type="RuleBase" id="RU000461"/>
    </source>
</evidence>
<dbReference type="EMBL" id="JABFTP020000042">
    <property type="protein sequence ID" value="KAL3271392.1"/>
    <property type="molecule type" value="Genomic_DNA"/>
</dbReference>
<keyword evidence="7 9" id="KW-0503">Monooxygenase</keyword>
<keyword evidence="5 9" id="KW-0560">Oxidoreductase</keyword>
<dbReference type="InterPro" id="IPR017972">
    <property type="entry name" value="Cyt_P450_CS"/>
</dbReference>
<dbReference type="InterPro" id="IPR002401">
    <property type="entry name" value="Cyt_P450_E_grp-I"/>
</dbReference>
<evidence type="ECO:0000256" key="6">
    <source>
        <dbReference type="ARBA" id="ARBA00023004"/>
    </source>
</evidence>
<dbReference type="InterPro" id="IPR050196">
    <property type="entry name" value="Cytochrome_P450_Monoox"/>
</dbReference>
<dbReference type="AlphaFoldDB" id="A0ABD2MZ27"/>